<gene>
    <name evidence="2" type="ORF">SMACR_06158</name>
</gene>
<dbReference type="EMBL" id="NMPR01000037">
    <property type="protein sequence ID" value="KAA8633393.1"/>
    <property type="molecule type" value="Genomic_DNA"/>
</dbReference>
<sequence length="236" mass="28251">MTDNMTDNMTDQTPTETPNNSQMYSTWKTFTSCFADPEAVLALFLENQKNKKKSDSGKQGWSCKKSEENESDENNKKIREQRCKRIIAWYLFFTIYNDEIWENDEFEKLKKLKEQQQGQQGEGRVLSDRDRKDDEEEEYGENSEDDSEDDDEEEQEECRKRMMLRQEIIADWKSGNHPFFYDDEDMPDTSEQDDRIYKMSLIFHCPKWQDLLEESVQAKRKSEGYNIDSEEDIDYM</sequence>
<evidence type="ECO:0000256" key="1">
    <source>
        <dbReference type="SAM" id="MobiDB-lite"/>
    </source>
</evidence>
<organism evidence="2 3">
    <name type="scientific">Sordaria macrospora</name>
    <dbReference type="NCBI Taxonomy" id="5147"/>
    <lineage>
        <taxon>Eukaryota</taxon>
        <taxon>Fungi</taxon>
        <taxon>Dikarya</taxon>
        <taxon>Ascomycota</taxon>
        <taxon>Pezizomycotina</taxon>
        <taxon>Sordariomycetes</taxon>
        <taxon>Sordariomycetidae</taxon>
        <taxon>Sordariales</taxon>
        <taxon>Sordariaceae</taxon>
        <taxon>Sordaria</taxon>
    </lineage>
</organism>
<name>A0A8S8ZTK1_SORMA</name>
<feature type="region of interest" description="Disordered" evidence="1">
    <location>
        <begin position="52"/>
        <end position="76"/>
    </location>
</feature>
<protein>
    <submittedName>
        <fullName evidence="2">Uncharacterized protein</fullName>
    </submittedName>
</protein>
<comment type="caution">
    <text evidence="2">The sequence shown here is derived from an EMBL/GenBank/DDBJ whole genome shotgun (WGS) entry which is preliminary data.</text>
</comment>
<feature type="region of interest" description="Disordered" evidence="1">
    <location>
        <begin position="112"/>
        <end position="159"/>
    </location>
</feature>
<feature type="compositionally biased region" description="Low complexity" evidence="1">
    <location>
        <begin position="1"/>
        <end position="11"/>
    </location>
</feature>
<feature type="compositionally biased region" description="Polar residues" evidence="1">
    <location>
        <begin position="12"/>
        <end position="22"/>
    </location>
</feature>
<feature type="compositionally biased region" description="Basic and acidic residues" evidence="1">
    <location>
        <begin position="64"/>
        <end position="76"/>
    </location>
</feature>
<proteinExistence type="predicted"/>
<feature type="region of interest" description="Disordered" evidence="1">
    <location>
        <begin position="1"/>
        <end position="22"/>
    </location>
</feature>
<accession>A0A8S8ZTK1</accession>
<feature type="compositionally biased region" description="Acidic residues" evidence="1">
    <location>
        <begin position="133"/>
        <end position="156"/>
    </location>
</feature>
<evidence type="ECO:0000313" key="2">
    <source>
        <dbReference type="EMBL" id="KAA8633393.1"/>
    </source>
</evidence>
<dbReference type="Proteomes" id="UP000433876">
    <property type="component" value="Unassembled WGS sequence"/>
</dbReference>
<dbReference type="VEuPathDB" id="FungiDB:SMAC_06158"/>
<reference evidence="2 3" key="1">
    <citation type="submission" date="2017-07" db="EMBL/GenBank/DDBJ databases">
        <title>Genome sequence of the Sordaria macrospora wild type strain R19027.</title>
        <authorList>
            <person name="Nowrousian M."/>
            <person name="Teichert I."/>
            <person name="Kueck U."/>
        </authorList>
    </citation>
    <scope>NUCLEOTIDE SEQUENCE [LARGE SCALE GENOMIC DNA]</scope>
    <source>
        <strain evidence="2 3">R19027</strain>
        <tissue evidence="2">Mycelium</tissue>
    </source>
</reference>
<evidence type="ECO:0000313" key="3">
    <source>
        <dbReference type="Proteomes" id="UP000433876"/>
    </source>
</evidence>
<dbReference type="AlphaFoldDB" id="A0A8S8ZTK1"/>